<name>A0ABN7PIA3_TIMPD</name>
<sequence length="90" mass="10052">MLMWDYNNADPMHAPRLGTNYIDSSLYDEAARRSQIGASYLKTDLSTESSTGIITVETWPTSKDYGVRERGFVGVRYKRTLSGGEVQGIV</sequence>
<gene>
    <name evidence="1" type="ORF">TPAB3V08_LOCUS12910</name>
</gene>
<keyword evidence="2" id="KW-1185">Reference proteome</keyword>
<comment type="caution">
    <text evidence="1">The sequence shown here is derived from an EMBL/GenBank/DDBJ whole genome shotgun (WGS) entry which is preliminary data.</text>
</comment>
<dbReference type="EMBL" id="CAJPIN010048792">
    <property type="protein sequence ID" value="CAG2065967.1"/>
    <property type="molecule type" value="Genomic_DNA"/>
</dbReference>
<proteinExistence type="predicted"/>
<reference evidence="1" key="1">
    <citation type="submission" date="2021-03" db="EMBL/GenBank/DDBJ databases">
        <authorList>
            <person name="Tran Van P."/>
        </authorList>
    </citation>
    <scope>NUCLEOTIDE SEQUENCE</scope>
</reference>
<dbReference type="Proteomes" id="UP001153148">
    <property type="component" value="Unassembled WGS sequence"/>
</dbReference>
<evidence type="ECO:0000313" key="1">
    <source>
        <dbReference type="EMBL" id="CAG2065967.1"/>
    </source>
</evidence>
<protein>
    <submittedName>
        <fullName evidence="1">Uncharacterized protein</fullName>
    </submittedName>
</protein>
<accession>A0ABN7PIA3</accession>
<evidence type="ECO:0000313" key="2">
    <source>
        <dbReference type="Proteomes" id="UP001153148"/>
    </source>
</evidence>
<organism evidence="1 2">
    <name type="scientific">Timema podura</name>
    <name type="common">Walking stick</name>
    <dbReference type="NCBI Taxonomy" id="61482"/>
    <lineage>
        <taxon>Eukaryota</taxon>
        <taxon>Metazoa</taxon>
        <taxon>Ecdysozoa</taxon>
        <taxon>Arthropoda</taxon>
        <taxon>Hexapoda</taxon>
        <taxon>Insecta</taxon>
        <taxon>Pterygota</taxon>
        <taxon>Neoptera</taxon>
        <taxon>Polyneoptera</taxon>
        <taxon>Phasmatodea</taxon>
        <taxon>Timematodea</taxon>
        <taxon>Timematoidea</taxon>
        <taxon>Timematidae</taxon>
        <taxon>Timema</taxon>
    </lineage>
</organism>